<dbReference type="GO" id="GO:0030170">
    <property type="term" value="F:pyridoxal phosphate binding"/>
    <property type="evidence" value="ECO:0007669"/>
    <property type="project" value="InterPro"/>
</dbReference>
<evidence type="ECO:0000256" key="4">
    <source>
        <dbReference type="ARBA" id="ARBA00023125"/>
    </source>
</evidence>
<dbReference type="GO" id="GO:0003677">
    <property type="term" value="F:DNA binding"/>
    <property type="evidence" value="ECO:0007669"/>
    <property type="project" value="UniProtKB-KW"/>
</dbReference>
<reference evidence="7 8" key="1">
    <citation type="submission" date="2019-09" db="EMBL/GenBank/DDBJ databases">
        <title>Phylogeny of genus Pseudoclavibacter and closely related genus.</title>
        <authorList>
            <person name="Li Y."/>
        </authorList>
    </citation>
    <scope>NUCLEOTIDE SEQUENCE [LARGE SCALE GENOMIC DNA]</scope>
    <source>
        <strain evidence="7 8">DSM 23821</strain>
    </source>
</reference>
<dbReference type="Pfam" id="PF00392">
    <property type="entry name" value="GntR"/>
    <property type="match status" value="1"/>
</dbReference>
<evidence type="ECO:0000256" key="1">
    <source>
        <dbReference type="ARBA" id="ARBA00005384"/>
    </source>
</evidence>
<dbReference type="InterPro" id="IPR015421">
    <property type="entry name" value="PyrdxlP-dep_Trfase_major"/>
</dbReference>
<dbReference type="InterPro" id="IPR004839">
    <property type="entry name" value="Aminotransferase_I/II_large"/>
</dbReference>
<dbReference type="GO" id="GO:0008483">
    <property type="term" value="F:transaminase activity"/>
    <property type="evidence" value="ECO:0007669"/>
    <property type="project" value="UniProtKB-KW"/>
</dbReference>
<dbReference type="AlphaFoldDB" id="A0A7J5BQ05"/>
<dbReference type="PANTHER" id="PTHR46577">
    <property type="entry name" value="HTH-TYPE TRANSCRIPTIONAL REGULATORY PROTEIN GABR"/>
    <property type="match status" value="1"/>
</dbReference>
<dbReference type="CDD" id="cd07377">
    <property type="entry name" value="WHTH_GntR"/>
    <property type="match status" value="1"/>
</dbReference>
<dbReference type="InterPro" id="IPR000524">
    <property type="entry name" value="Tscrpt_reg_HTH_GntR"/>
</dbReference>
<evidence type="ECO:0000256" key="2">
    <source>
        <dbReference type="ARBA" id="ARBA00022898"/>
    </source>
</evidence>
<keyword evidence="5" id="KW-0804">Transcription</keyword>
<dbReference type="Proteomes" id="UP000467240">
    <property type="component" value="Unassembled WGS sequence"/>
</dbReference>
<dbReference type="Pfam" id="PF00155">
    <property type="entry name" value="Aminotran_1_2"/>
    <property type="match status" value="1"/>
</dbReference>
<evidence type="ECO:0000256" key="3">
    <source>
        <dbReference type="ARBA" id="ARBA00023015"/>
    </source>
</evidence>
<dbReference type="InterPro" id="IPR051446">
    <property type="entry name" value="HTH_trans_reg/aminotransferase"/>
</dbReference>
<dbReference type="Gene3D" id="3.90.1150.10">
    <property type="entry name" value="Aspartate Aminotransferase, domain 1"/>
    <property type="match status" value="1"/>
</dbReference>
<keyword evidence="7" id="KW-0032">Aminotransferase</keyword>
<keyword evidence="3" id="KW-0805">Transcription regulation</keyword>
<keyword evidence="4" id="KW-0238">DNA-binding</keyword>
<dbReference type="SUPFAM" id="SSF53383">
    <property type="entry name" value="PLP-dependent transferases"/>
    <property type="match status" value="1"/>
</dbReference>
<dbReference type="GO" id="GO:0003700">
    <property type="term" value="F:DNA-binding transcription factor activity"/>
    <property type="evidence" value="ECO:0007669"/>
    <property type="project" value="InterPro"/>
</dbReference>
<evidence type="ECO:0000259" key="6">
    <source>
        <dbReference type="PROSITE" id="PS50949"/>
    </source>
</evidence>
<dbReference type="Gene3D" id="3.40.640.10">
    <property type="entry name" value="Type I PLP-dependent aspartate aminotransferase-like (Major domain)"/>
    <property type="match status" value="1"/>
</dbReference>
<dbReference type="RefSeq" id="WP_158041150.1">
    <property type="nucleotide sequence ID" value="NZ_JACCFV010000001.1"/>
</dbReference>
<dbReference type="EMBL" id="WBJZ01000015">
    <property type="protein sequence ID" value="KAB1655371.1"/>
    <property type="molecule type" value="Genomic_DNA"/>
</dbReference>
<sequence>MSTSSADRIVAELRLVLDDAAPGSRLPSTRDLSARYGVGPVTVQKAVRTLVGLGLVESRPGSGNFVLGARPPKPLEFGWQTSALRSAGGRVPTLSASLRERSVDAIGLHAGFPTRELLPERLVRSALARAARGDAAITHAPAAGSPELRAWFATELASFTPTGIVPVSARDVVVVPGTQSGLGSIFRAIAGPGRSVVMESPTYWGAILSARQAGVDIVPVASDAEGPVPDDLARALAESGARVVYGQPTFANPTGAVWSPARRERVLSTVREFGAFLVEDDWARDFGIEDAPVPIAAYDDSGHVVYVRSLSKSVSPAIRVGAVIARGPVRERLLADRSAESLYVSGVLQSAALDVVLQPAWRTHLRALRGRLRERRDLLVSSIERLVPEAVVERVPAGGLNLWVRLPQHVDSEVLAAACEREGVLVAAGTEWFPTDPSGPYLRLGYAGPDPARYADAAEVIGACVREQLV</sequence>
<organism evidence="7 8">
    <name type="scientific">Pseudoclavibacter chungangensis</name>
    <dbReference type="NCBI Taxonomy" id="587635"/>
    <lineage>
        <taxon>Bacteria</taxon>
        <taxon>Bacillati</taxon>
        <taxon>Actinomycetota</taxon>
        <taxon>Actinomycetes</taxon>
        <taxon>Micrococcales</taxon>
        <taxon>Microbacteriaceae</taxon>
        <taxon>Pseudoclavibacter</taxon>
    </lineage>
</organism>
<dbReference type="InterPro" id="IPR036390">
    <property type="entry name" value="WH_DNA-bd_sf"/>
</dbReference>
<comment type="caution">
    <text evidence="7">The sequence shown here is derived from an EMBL/GenBank/DDBJ whole genome shotgun (WGS) entry which is preliminary data.</text>
</comment>
<gene>
    <name evidence="7" type="ORF">F8O01_12155</name>
</gene>
<dbReference type="OrthoDB" id="9802328at2"/>
<feature type="domain" description="HTH gntR-type" evidence="6">
    <location>
        <begin position="1"/>
        <end position="69"/>
    </location>
</feature>
<evidence type="ECO:0000313" key="8">
    <source>
        <dbReference type="Proteomes" id="UP000467240"/>
    </source>
</evidence>
<evidence type="ECO:0000313" key="7">
    <source>
        <dbReference type="EMBL" id="KAB1655371.1"/>
    </source>
</evidence>
<keyword evidence="7" id="KW-0808">Transferase</keyword>
<dbReference type="SMART" id="SM00345">
    <property type="entry name" value="HTH_GNTR"/>
    <property type="match status" value="1"/>
</dbReference>
<keyword evidence="8" id="KW-1185">Reference proteome</keyword>
<evidence type="ECO:0000256" key="5">
    <source>
        <dbReference type="ARBA" id="ARBA00023163"/>
    </source>
</evidence>
<dbReference type="Gene3D" id="1.10.10.10">
    <property type="entry name" value="Winged helix-like DNA-binding domain superfamily/Winged helix DNA-binding domain"/>
    <property type="match status" value="1"/>
</dbReference>
<protein>
    <submittedName>
        <fullName evidence="7">PLP-dependent aminotransferase family protein</fullName>
    </submittedName>
</protein>
<dbReference type="SUPFAM" id="SSF46785">
    <property type="entry name" value="Winged helix' DNA-binding domain"/>
    <property type="match status" value="1"/>
</dbReference>
<dbReference type="PROSITE" id="PS50949">
    <property type="entry name" value="HTH_GNTR"/>
    <property type="match status" value="1"/>
</dbReference>
<dbReference type="PANTHER" id="PTHR46577:SF1">
    <property type="entry name" value="HTH-TYPE TRANSCRIPTIONAL REGULATORY PROTEIN GABR"/>
    <property type="match status" value="1"/>
</dbReference>
<dbReference type="InterPro" id="IPR015424">
    <property type="entry name" value="PyrdxlP-dep_Trfase"/>
</dbReference>
<dbReference type="InterPro" id="IPR015422">
    <property type="entry name" value="PyrdxlP-dep_Trfase_small"/>
</dbReference>
<accession>A0A7J5BQ05</accession>
<keyword evidence="2" id="KW-0663">Pyridoxal phosphate</keyword>
<name>A0A7J5BQ05_9MICO</name>
<dbReference type="CDD" id="cd00609">
    <property type="entry name" value="AAT_like"/>
    <property type="match status" value="1"/>
</dbReference>
<comment type="similarity">
    <text evidence="1">In the C-terminal section; belongs to the class-I pyridoxal-phosphate-dependent aminotransferase family.</text>
</comment>
<dbReference type="InterPro" id="IPR036388">
    <property type="entry name" value="WH-like_DNA-bd_sf"/>
</dbReference>
<proteinExistence type="inferred from homology"/>